<organism evidence="4 5">
    <name type="scientific">Spirulina subsalsa FACHB-351</name>
    <dbReference type="NCBI Taxonomy" id="234711"/>
    <lineage>
        <taxon>Bacteria</taxon>
        <taxon>Bacillati</taxon>
        <taxon>Cyanobacteriota</taxon>
        <taxon>Cyanophyceae</taxon>
        <taxon>Spirulinales</taxon>
        <taxon>Spirulinaceae</taxon>
        <taxon>Spirulina</taxon>
    </lineage>
</organism>
<dbReference type="Pfam" id="PF13458">
    <property type="entry name" value="Peripla_BP_6"/>
    <property type="match status" value="1"/>
</dbReference>
<keyword evidence="2" id="KW-0732">Signal</keyword>
<dbReference type="Proteomes" id="UP001526426">
    <property type="component" value="Unassembled WGS sequence"/>
</dbReference>
<dbReference type="EMBL" id="JAIHOM010000115">
    <property type="protein sequence ID" value="MCW6038188.1"/>
    <property type="molecule type" value="Genomic_DNA"/>
</dbReference>
<reference evidence="4 5" key="1">
    <citation type="submission" date="2021-08" db="EMBL/GenBank/DDBJ databases">
        <title>Draft genome sequence of Spirulina subsalsa with high tolerance to salinity and hype-accumulation of phycocyanin.</title>
        <authorList>
            <person name="Pei H."/>
            <person name="Jiang L."/>
        </authorList>
    </citation>
    <scope>NUCLEOTIDE SEQUENCE [LARGE SCALE GENOMIC DNA]</scope>
    <source>
        <strain evidence="4 5">FACHB-351</strain>
    </source>
</reference>
<evidence type="ECO:0000259" key="3">
    <source>
        <dbReference type="Pfam" id="PF13458"/>
    </source>
</evidence>
<proteinExistence type="inferred from homology"/>
<dbReference type="InterPro" id="IPR028081">
    <property type="entry name" value="Leu-bd"/>
</dbReference>
<dbReference type="SUPFAM" id="SSF53822">
    <property type="entry name" value="Periplasmic binding protein-like I"/>
    <property type="match status" value="1"/>
</dbReference>
<evidence type="ECO:0000313" key="5">
    <source>
        <dbReference type="Proteomes" id="UP001526426"/>
    </source>
</evidence>
<dbReference type="InterPro" id="IPR028082">
    <property type="entry name" value="Peripla_BP_I"/>
</dbReference>
<dbReference type="PROSITE" id="PS51257">
    <property type="entry name" value="PROKAR_LIPOPROTEIN"/>
    <property type="match status" value="1"/>
</dbReference>
<name>A0ABT3L9K4_9CYAN</name>
<dbReference type="PANTHER" id="PTHR30483">
    <property type="entry name" value="LEUCINE-SPECIFIC-BINDING PROTEIN"/>
    <property type="match status" value="1"/>
</dbReference>
<dbReference type="PANTHER" id="PTHR30483:SF6">
    <property type="entry name" value="PERIPLASMIC BINDING PROTEIN OF ABC TRANSPORTER FOR NATURAL AMINO ACIDS"/>
    <property type="match status" value="1"/>
</dbReference>
<comment type="similarity">
    <text evidence="1">Belongs to the leucine-binding protein family.</text>
</comment>
<sequence>MQLRNEAFMWQSWSRGKRFLLWMVSGAIASLLACTSPPTDLPIGLIAPLSGDLAPTSGTPTLQGAELAVNALNEAGGVEIEGRRYTFQLVPADDQDNPNQAVAVANRLINQEQVVALVGMPLSRIAIPVSQVAENARIPMISSKSTNPATTQDKDYVFRVTFTDTFQGEAIAEFAKNQLNLTQAAILYDDASNYNKFLAETFQQAFTQRGGQIVALESYITNETNFEPQLTRIRDSGAELIFLPNYPVEVIEQARQIRNLGIDAILLGGDAWSGFAQYDEPALDGSYYTADWALDLDNPQMPDFLARYQATYDTLPTSAAALSYDTIGLIAAAIRQANDSTPQAIREGLSTMRDYPGVTGLISYQDSGDPQKGAVILRLEQGNAVFDRQVMP</sequence>
<dbReference type="CDD" id="cd06347">
    <property type="entry name" value="PBP1_ABC_LivK_ligand_binding-like"/>
    <property type="match status" value="1"/>
</dbReference>
<dbReference type="RefSeq" id="WP_265266089.1">
    <property type="nucleotide sequence ID" value="NZ_JAIHOM010000115.1"/>
</dbReference>
<evidence type="ECO:0000256" key="1">
    <source>
        <dbReference type="ARBA" id="ARBA00010062"/>
    </source>
</evidence>
<evidence type="ECO:0000256" key="2">
    <source>
        <dbReference type="ARBA" id="ARBA00022729"/>
    </source>
</evidence>
<accession>A0ABT3L9K4</accession>
<feature type="domain" description="Leucine-binding protein" evidence="3">
    <location>
        <begin position="42"/>
        <end position="380"/>
    </location>
</feature>
<keyword evidence="5" id="KW-1185">Reference proteome</keyword>
<evidence type="ECO:0000313" key="4">
    <source>
        <dbReference type="EMBL" id="MCW6038188.1"/>
    </source>
</evidence>
<dbReference type="Gene3D" id="3.40.50.2300">
    <property type="match status" value="2"/>
</dbReference>
<protein>
    <submittedName>
        <fullName evidence="4">ABC transporter substrate-binding protein</fullName>
    </submittedName>
</protein>
<dbReference type="InterPro" id="IPR051010">
    <property type="entry name" value="BCAA_transport"/>
</dbReference>
<gene>
    <name evidence="4" type="ORF">K4A83_18200</name>
</gene>
<comment type="caution">
    <text evidence="4">The sequence shown here is derived from an EMBL/GenBank/DDBJ whole genome shotgun (WGS) entry which is preliminary data.</text>
</comment>